<dbReference type="Proteomes" id="UP000332933">
    <property type="component" value="Unassembled WGS sequence"/>
</dbReference>
<proteinExistence type="predicted"/>
<dbReference type="GO" id="GO:0005759">
    <property type="term" value="C:mitochondrial matrix"/>
    <property type="evidence" value="ECO:0007669"/>
    <property type="project" value="TreeGrafter"/>
</dbReference>
<dbReference type="PROSITE" id="PS51286">
    <property type="entry name" value="RAP"/>
    <property type="match status" value="1"/>
</dbReference>
<accession>A0A485KER4</accession>
<reference evidence="2" key="2">
    <citation type="submission" date="2019-06" db="EMBL/GenBank/DDBJ databases">
        <title>Genomics analysis of Aphanomyces spp. identifies a new class of oomycete effector associated with host adaptation.</title>
        <authorList>
            <person name="Gaulin E."/>
        </authorList>
    </citation>
    <scope>NUCLEOTIDE SEQUENCE</scope>
    <source>
        <strain evidence="2">CBS 578.67</strain>
    </source>
</reference>
<name>A0A485KER4_9STRA</name>
<keyword evidence="4" id="KW-1185">Reference proteome</keyword>
<dbReference type="GO" id="GO:0000963">
    <property type="term" value="P:mitochondrial RNA processing"/>
    <property type="evidence" value="ECO:0007669"/>
    <property type="project" value="TreeGrafter"/>
</dbReference>
<evidence type="ECO:0000313" key="3">
    <source>
        <dbReference type="EMBL" id="VFT82863.1"/>
    </source>
</evidence>
<evidence type="ECO:0000259" key="1">
    <source>
        <dbReference type="PROSITE" id="PS51286"/>
    </source>
</evidence>
<dbReference type="InterPro" id="IPR013584">
    <property type="entry name" value="RAP"/>
</dbReference>
<dbReference type="Gene3D" id="3.40.960.10">
    <property type="entry name" value="VSR Endonuclease"/>
    <property type="match status" value="1"/>
</dbReference>
<dbReference type="SMART" id="SM00952">
    <property type="entry name" value="RAP"/>
    <property type="match status" value="1"/>
</dbReference>
<dbReference type="InterPro" id="IPR050870">
    <property type="entry name" value="FAST_kinase"/>
</dbReference>
<dbReference type="EMBL" id="VJMH01002226">
    <property type="protein sequence ID" value="KAF0709615.1"/>
    <property type="molecule type" value="Genomic_DNA"/>
</dbReference>
<sequence length="463" mass="52071">MMLLRVVSARVQAMRWPRAIATYATTKHTIRSSLRKSMSRSGATATPPVALTSSVLPTRIASVDNIALNKALLQARDLSSLLAIFTKQHADFNIVNLTTCYRAMTQFDTQECRPHEKHLLHSFRDVCKKRVPELGPRGLAKLIRCMGCRSASSMNLSIGHDIVAAIAWHVAKQPTIAFRLPDLVLLTGSFAKVEQFDSPVFAAFEVRIARPHDLQMLRPDEVAAVVWSFATAGRHKSHIFDTVASHVVERGLTKFKSHQIALLLKSFAVAGHNESCLFDRFEQCWTTRVVDLKPQDMSVILSSLAKAGRDAAVLREMETQYMEAMGLQRGLQEASGKKRKTKRQAKTKYHGVSSYLHREVSRFLVKLQVHHANEFRTENGYVADILITSKSGTRVIMEVDGPCHFEKRGEETLRSRLKKHELEQLGYRVLSVPYFEWPSDNAIKEKYLAAKLSKVMPLPSLGI</sequence>
<dbReference type="GO" id="GO:0044528">
    <property type="term" value="P:regulation of mitochondrial mRNA stability"/>
    <property type="evidence" value="ECO:0007669"/>
    <property type="project" value="TreeGrafter"/>
</dbReference>
<feature type="domain" description="RAP" evidence="1">
    <location>
        <begin position="395"/>
        <end position="450"/>
    </location>
</feature>
<protein>
    <submittedName>
        <fullName evidence="3">Aste57867_5840 protein</fullName>
    </submittedName>
</protein>
<dbReference type="AlphaFoldDB" id="A0A485KER4"/>
<dbReference type="OrthoDB" id="5955355at2759"/>
<dbReference type="EMBL" id="CAADRA010002228">
    <property type="protein sequence ID" value="VFT82863.1"/>
    <property type="molecule type" value="Genomic_DNA"/>
</dbReference>
<dbReference type="GO" id="GO:0003723">
    <property type="term" value="F:RNA binding"/>
    <property type="evidence" value="ECO:0007669"/>
    <property type="project" value="TreeGrafter"/>
</dbReference>
<evidence type="ECO:0000313" key="4">
    <source>
        <dbReference type="Proteomes" id="UP000332933"/>
    </source>
</evidence>
<dbReference type="GO" id="GO:0035770">
    <property type="term" value="C:ribonucleoprotein granule"/>
    <property type="evidence" value="ECO:0007669"/>
    <property type="project" value="TreeGrafter"/>
</dbReference>
<gene>
    <name evidence="3" type="primary">Aste57867_5840</name>
    <name evidence="2" type="ORF">As57867_005826</name>
    <name evidence="3" type="ORF">ASTE57867_5840</name>
</gene>
<dbReference type="PANTHER" id="PTHR21228">
    <property type="entry name" value="FAST LEU-RICH DOMAIN-CONTAINING"/>
    <property type="match status" value="1"/>
</dbReference>
<evidence type="ECO:0000313" key="2">
    <source>
        <dbReference type="EMBL" id="KAF0709615.1"/>
    </source>
</evidence>
<dbReference type="PANTHER" id="PTHR21228:SF40">
    <property type="entry name" value="LD45607P"/>
    <property type="match status" value="1"/>
</dbReference>
<organism evidence="3 4">
    <name type="scientific">Aphanomyces stellatus</name>
    <dbReference type="NCBI Taxonomy" id="120398"/>
    <lineage>
        <taxon>Eukaryota</taxon>
        <taxon>Sar</taxon>
        <taxon>Stramenopiles</taxon>
        <taxon>Oomycota</taxon>
        <taxon>Saprolegniomycetes</taxon>
        <taxon>Saprolegniales</taxon>
        <taxon>Verrucalvaceae</taxon>
        <taxon>Aphanomyces</taxon>
    </lineage>
</organism>
<reference evidence="3 4" key="1">
    <citation type="submission" date="2019-03" db="EMBL/GenBank/DDBJ databases">
        <authorList>
            <person name="Gaulin E."/>
            <person name="Dumas B."/>
        </authorList>
    </citation>
    <scope>NUCLEOTIDE SEQUENCE [LARGE SCALE GENOMIC DNA]</scope>
    <source>
        <strain evidence="3">CBS 568.67</strain>
    </source>
</reference>
<dbReference type="Pfam" id="PF08373">
    <property type="entry name" value="RAP"/>
    <property type="match status" value="1"/>
</dbReference>